<feature type="region of interest" description="Disordered" evidence="1">
    <location>
        <begin position="321"/>
        <end position="344"/>
    </location>
</feature>
<feature type="signal peptide" evidence="2">
    <location>
        <begin position="1"/>
        <end position="20"/>
    </location>
</feature>
<keyword evidence="2" id="KW-0732">Signal</keyword>
<feature type="chain" id="PRO_5035266598" evidence="2">
    <location>
        <begin position="21"/>
        <end position="683"/>
    </location>
</feature>
<gene>
    <name evidence="3" type="ORF">AFUS01_LOCUS35774</name>
</gene>
<reference evidence="3" key="1">
    <citation type="submission" date="2021-06" db="EMBL/GenBank/DDBJ databases">
        <authorList>
            <person name="Hodson N. C."/>
            <person name="Mongue J. A."/>
            <person name="Jaron S. K."/>
        </authorList>
    </citation>
    <scope>NUCLEOTIDE SEQUENCE</scope>
</reference>
<evidence type="ECO:0000256" key="2">
    <source>
        <dbReference type="SAM" id="SignalP"/>
    </source>
</evidence>
<feature type="compositionally biased region" description="Low complexity" evidence="1">
    <location>
        <begin position="240"/>
        <end position="261"/>
    </location>
</feature>
<name>A0A8J2PM12_9HEXA</name>
<feature type="region of interest" description="Disordered" evidence="1">
    <location>
        <begin position="66"/>
        <end position="90"/>
    </location>
</feature>
<dbReference type="Proteomes" id="UP000708208">
    <property type="component" value="Unassembled WGS sequence"/>
</dbReference>
<evidence type="ECO:0000256" key="1">
    <source>
        <dbReference type="SAM" id="MobiDB-lite"/>
    </source>
</evidence>
<comment type="caution">
    <text evidence="3">The sequence shown here is derived from an EMBL/GenBank/DDBJ whole genome shotgun (WGS) entry which is preliminary data.</text>
</comment>
<accession>A0A8J2PM12</accession>
<feature type="compositionally biased region" description="Polar residues" evidence="1">
    <location>
        <begin position="79"/>
        <end position="90"/>
    </location>
</feature>
<protein>
    <submittedName>
        <fullName evidence="3">Uncharacterized protein</fullName>
    </submittedName>
</protein>
<organism evidence="3 4">
    <name type="scientific">Allacma fusca</name>
    <dbReference type="NCBI Taxonomy" id="39272"/>
    <lineage>
        <taxon>Eukaryota</taxon>
        <taxon>Metazoa</taxon>
        <taxon>Ecdysozoa</taxon>
        <taxon>Arthropoda</taxon>
        <taxon>Hexapoda</taxon>
        <taxon>Collembola</taxon>
        <taxon>Symphypleona</taxon>
        <taxon>Sminthuridae</taxon>
        <taxon>Allacma</taxon>
    </lineage>
</organism>
<keyword evidence="4" id="KW-1185">Reference proteome</keyword>
<sequence>MKCQLVNIVVVAYLWRTIFAVSNYPGQEYYKSKIKNRNLNETDSAFEALGVPSPYYLVRDSVSSKSPSSYSNQYQSKNTKNNDSLNGSSEISDSAQSNFYYSVDHGVNRPRDNFSPGIGSFSTLDTSEGWTYKGAKKIPQSISYGYHTVDKDADVFSLYESNPKTHKSLTFYRTPDFETITKTYWPTVTTPGYEVPLFRLPTTPYLPYRPPTIPYTSAPYINYSPRTTPYEPYGPPPPTTTEIATTTPKTTTMRPTVSTTTAPPPFPTLTVPPTARKTTVLPTQRTTTIPSTHRVTTVPYTHRTTTRRTTIAPTKRVLTTRRSTTFRSTNPPSRPTTHTPFTTTQSTTEMTITIPPIPTVATTTPAPVTELPQLHPRLTTTAGPKYETEPPLNFGPGGITPPSMKSVNSTPGTRLSLVNTPPPTYGAPVTFPTTAATTTEIPTQTGYVNSPTVGEYGVPGYLPGIPLSEPPMQPQEFPVVSTETFSTSETVRAVNYGQEFAPPQTYTHQYQTTPTPSNSVMNYPTSAYEIPFYYQPAQGSATEVPTGATINNTPDPGVYGVPGHVPGTPLSEYTPATAGSQPVTQSSRYGVPGLLPGEPLGEYEHTFQRRVQNNNRQEVMRKFQNNISNRKQQQLQTPALYFLPPPSSGPVNQLHIQRHRRRQDPVTTTTEEPSLWSLLGLDL</sequence>
<evidence type="ECO:0000313" key="3">
    <source>
        <dbReference type="EMBL" id="CAG7825673.1"/>
    </source>
</evidence>
<dbReference type="AlphaFoldDB" id="A0A8J2PM12"/>
<proteinExistence type="predicted"/>
<feature type="compositionally biased region" description="Low complexity" evidence="1">
    <location>
        <begin position="66"/>
        <end position="78"/>
    </location>
</feature>
<dbReference type="EMBL" id="CAJVCH010537177">
    <property type="protein sequence ID" value="CAG7825673.1"/>
    <property type="molecule type" value="Genomic_DNA"/>
</dbReference>
<evidence type="ECO:0000313" key="4">
    <source>
        <dbReference type="Proteomes" id="UP000708208"/>
    </source>
</evidence>
<feature type="region of interest" description="Disordered" evidence="1">
    <location>
        <begin position="240"/>
        <end position="274"/>
    </location>
</feature>